<sequence length="158" mass="17571">MRDSLIFSPCTSSSGAIGPVSANCTLLFDFPTKSRCSVDIRRREGTQSTPSHLQKFPSINSEDGAREVEVLVKAASNGMIVANFWPVLTFPATVYDGHRAILRRGTKRHNLPLLACILESSPDFRSSWNEVGHHGFVRAVYEIVGRMGDRRPRVQLMI</sequence>
<dbReference type="Proteomes" id="UP000027138">
    <property type="component" value="Unassembled WGS sequence"/>
</dbReference>
<name>A0A067K9X0_JATCU</name>
<proteinExistence type="predicted"/>
<dbReference type="EMBL" id="KK914567">
    <property type="protein sequence ID" value="KDP33041.1"/>
    <property type="molecule type" value="Genomic_DNA"/>
</dbReference>
<dbReference type="AlphaFoldDB" id="A0A067K9X0"/>
<keyword evidence="2" id="KW-1185">Reference proteome</keyword>
<protein>
    <submittedName>
        <fullName evidence="1">Uncharacterized protein</fullName>
    </submittedName>
</protein>
<gene>
    <name evidence="1" type="ORF">JCGZ_13627</name>
</gene>
<evidence type="ECO:0000313" key="1">
    <source>
        <dbReference type="EMBL" id="KDP33041.1"/>
    </source>
</evidence>
<evidence type="ECO:0000313" key="2">
    <source>
        <dbReference type="Proteomes" id="UP000027138"/>
    </source>
</evidence>
<organism evidence="1 2">
    <name type="scientific">Jatropha curcas</name>
    <name type="common">Barbados nut</name>
    <dbReference type="NCBI Taxonomy" id="180498"/>
    <lineage>
        <taxon>Eukaryota</taxon>
        <taxon>Viridiplantae</taxon>
        <taxon>Streptophyta</taxon>
        <taxon>Embryophyta</taxon>
        <taxon>Tracheophyta</taxon>
        <taxon>Spermatophyta</taxon>
        <taxon>Magnoliopsida</taxon>
        <taxon>eudicotyledons</taxon>
        <taxon>Gunneridae</taxon>
        <taxon>Pentapetalae</taxon>
        <taxon>rosids</taxon>
        <taxon>fabids</taxon>
        <taxon>Malpighiales</taxon>
        <taxon>Euphorbiaceae</taxon>
        <taxon>Crotonoideae</taxon>
        <taxon>Jatropheae</taxon>
        <taxon>Jatropha</taxon>
    </lineage>
</organism>
<accession>A0A067K9X0</accession>
<reference evidence="1 2" key="1">
    <citation type="journal article" date="2014" name="PLoS ONE">
        <title>Global Analysis of Gene Expression Profiles in Physic Nut (Jatropha curcas L.) Seedlings Exposed to Salt Stress.</title>
        <authorList>
            <person name="Zhang L."/>
            <person name="Zhang C."/>
            <person name="Wu P."/>
            <person name="Chen Y."/>
            <person name="Li M."/>
            <person name="Jiang H."/>
            <person name="Wu G."/>
        </authorList>
    </citation>
    <scope>NUCLEOTIDE SEQUENCE [LARGE SCALE GENOMIC DNA]</scope>
    <source>
        <strain evidence="2">cv. GZQX0401</strain>
        <tissue evidence="1">Young leaves</tissue>
    </source>
</reference>